<dbReference type="RefSeq" id="WP_340603572.1">
    <property type="nucleotide sequence ID" value="NZ_JBBMXV010000002.1"/>
</dbReference>
<protein>
    <submittedName>
        <fullName evidence="1">Uncharacterized protein</fullName>
    </submittedName>
</protein>
<organism evidence="1 2">
    <name type="scientific">Halalkalicoccus tibetensis</name>
    <dbReference type="NCBI Taxonomy" id="175632"/>
    <lineage>
        <taxon>Archaea</taxon>
        <taxon>Methanobacteriati</taxon>
        <taxon>Methanobacteriota</taxon>
        <taxon>Stenosarchaea group</taxon>
        <taxon>Halobacteria</taxon>
        <taxon>Halobacteriales</taxon>
        <taxon>Halococcaceae</taxon>
        <taxon>Halalkalicoccus</taxon>
    </lineage>
</organism>
<comment type="caution">
    <text evidence="1">The sequence shown here is derived from an EMBL/GenBank/DDBJ whole genome shotgun (WGS) entry which is preliminary data.</text>
</comment>
<sequence>MTRRSVLAAASVVATAVTPVLGGATATTRSVDADRSFDPTRHGFGFYNWRVQDGPFPGTDAALKEGWREPFERVFDRPMSDLPDGLVDALARHAREGLLEATRTNGYCYGMVFAAQQYFERPGSIPGGFDLASDVMDPYAPRTSDRTPVLDEIIDYHTTQYLDLHAWLGRYALLDPSLIDYESQIADLIAMIDTFGTAGITVFSEDSLRSHQILVYDYERHSDRVDLIAYDPNYRAEVYDRFTYTIEVHTGGGSPAPDPIEYGAGYDHFLHNEYDRSISARDESGPLADASLYDRLFGTTLFVTGDPAVRTHVVDPSGRRLARTGGVDPLHYRYGASEGTYRISVTGREAGEYAIDLYAGGRNRTYLEETLEGSVGAGETDRYDVTIDADGATLDSGLAGAALLGTAGGYAYHRRS</sequence>
<proteinExistence type="predicted"/>
<dbReference type="EMBL" id="JBHSXQ010000002">
    <property type="protein sequence ID" value="MFC6905058.1"/>
    <property type="molecule type" value="Genomic_DNA"/>
</dbReference>
<dbReference type="AlphaFoldDB" id="A0ABD5V421"/>
<name>A0ABD5V421_9EURY</name>
<keyword evidence="2" id="KW-1185">Reference proteome</keyword>
<gene>
    <name evidence="1" type="ORF">ACFQGH_07550</name>
</gene>
<evidence type="ECO:0000313" key="2">
    <source>
        <dbReference type="Proteomes" id="UP001596312"/>
    </source>
</evidence>
<dbReference type="Proteomes" id="UP001596312">
    <property type="component" value="Unassembled WGS sequence"/>
</dbReference>
<accession>A0ABD5V421</accession>
<evidence type="ECO:0000313" key="1">
    <source>
        <dbReference type="EMBL" id="MFC6905058.1"/>
    </source>
</evidence>
<reference evidence="1 2" key="1">
    <citation type="journal article" date="2019" name="Int. J. Syst. Evol. Microbiol.">
        <title>The Global Catalogue of Microorganisms (GCM) 10K type strain sequencing project: providing services to taxonomists for standard genome sequencing and annotation.</title>
        <authorList>
            <consortium name="The Broad Institute Genomics Platform"/>
            <consortium name="The Broad Institute Genome Sequencing Center for Infectious Disease"/>
            <person name="Wu L."/>
            <person name="Ma J."/>
        </authorList>
    </citation>
    <scope>NUCLEOTIDE SEQUENCE [LARGE SCALE GENOMIC DNA]</scope>
    <source>
        <strain evidence="1 2">CGMCC 1.3240</strain>
    </source>
</reference>